<feature type="domain" description="F-box" evidence="1">
    <location>
        <begin position="28"/>
        <end position="75"/>
    </location>
</feature>
<dbReference type="Proteomes" id="UP000807353">
    <property type="component" value="Unassembled WGS sequence"/>
</dbReference>
<dbReference type="SUPFAM" id="SSF81383">
    <property type="entry name" value="F-box domain"/>
    <property type="match status" value="1"/>
</dbReference>
<dbReference type="AlphaFoldDB" id="A0A9P6CM91"/>
<dbReference type="InterPro" id="IPR001810">
    <property type="entry name" value="F-box_dom"/>
</dbReference>
<accession>A0A9P6CM91</accession>
<gene>
    <name evidence="2" type="ORF">BDZ94DRAFT_1318898</name>
</gene>
<evidence type="ECO:0000313" key="3">
    <source>
        <dbReference type="Proteomes" id="UP000807353"/>
    </source>
</evidence>
<evidence type="ECO:0000313" key="2">
    <source>
        <dbReference type="EMBL" id="KAF9467080.1"/>
    </source>
</evidence>
<comment type="caution">
    <text evidence="2">The sequence shown here is derived from an EMBL/GenBank/DDBJ whole genome shotgun (WGS) entry which is preliminary data.</text>
</comment>
<reference evidence="2" key="1">
    <citation type="submission" date="2020-11" db="EMBL/GenBank/DDBJ databases">
        <authorList>
            <consortium name="DOE Joint Genome Institute"/>
            <person name="Ahrendt S."/>
            <person name="Riley R."/>
            <person name="Andreopoulos W."/>
            <person name="Labutti K."/>
            <person name="Pangilinan J."/>
            <person name="Ruiz-Duenas F.J."/>
            <person name="Barrasa J.M."/>
            <person name="Sanchez-Garcia M."/>
            <person name="Camarero S."/>
            <person name="Miyauchi S."/>
            <person name="Serrano A."/>
            <person name="Linde D."/>
            <person name="Babiker R."/>
            <person name="Drula E."/>
            <person name="Ayuso-Fernandez I."/>
            <person name="Pacheco R."/>
            <person name="Padilla G."/>
            <person name="Ferreira P."/>
            <person name="Barriuso J."/>
            <person name="Kellner H."/>
            <person name="Castanera R."/>
            <person name="Alfaro M."/>
            <person name="Ramirez L."/>
            <person name="Pisabarro A.G."/>
            <person name="Kuo A."/>
            <person name="Tritt A."/>
            <person name="Lipzen A."/>
            <person name="He G."/>
            <person name="Yan M."/>
            <person name="Ng V."/>
            <person name="Cullen D."/>
            <person name="Martin F."/>
            <person name="Rosso M.-N."/>
            <person name="Henrissat B."/>
            <person name="Hibbett D."/>
            <person name="Martinez A.T."/>
            <person name="Grigoriev I.V."/>
        </authorList>
    </citation>
    <scope>NUCLEOTIDE SEQUENCE</scope>
    <source>
        <strain evidence="2">CBS 247.69</strain>
    </source>
</reference>
<evidence type="ECO:0000259" key="1">
    <source>
        <dbReference type="PROSITE" id="PS50181"/>
    </source>
</evidence>
<keyword evidence="3" id="KW-1185">Reference proteome</keyword>
<proteinExistence type="predicted"/>
<dbReference type="CDD" id="cd09917">
    <property type="entry name" value="F-box_SF"/>
    <property type="match status" value="1"/>
</dbReference>
<dbReference type="OrthoDB" id="2322499at2759"/>
<dbReference type="EMBL" id="MU150238">
    <property type="protein sequence ID" value="KAF9467080.1"/>
    <property type="molecule type" value="Genomic_DNA"/>
</dbReference>
<dbReference type="Pfam" id="PF00646">
    <property type="entry name" value="F-box"/>
    <property type="match status" value="1"/>
</dbReference>
<dbReference type="PROSITE" id="PS50181">
    <property type="entry name" value="FBOX"/>
    <property type="match status" value="1"/>
</dbReference>
<dbReference type="InterPro" id="IPR036047">
    <property type="entry name" value="F-box-like_dom_sf"/>
</dbReference>
<organism evidence="2 3">
    <name type="scientific">Collybia nuda</name>
    <dbReference type="NCBI Taxonomy" id="64659"/>
    <lineage>
        <taxon>Eukaryota</taxon>
        <taxon>Fungi</taxon>
        <taxon>Dikarya</taxon>
        <taxon>Basidiomycota</taxon>
        <taxon>Agaricomycotina</taxon>
        <taxon>Agaricomycetes</taxon>
        <taxon>Agaricomycetidae</taxon>
        <taxon>Agaricales</taxon>
        <taxon>Tricholomatineae</taxon>
        <taxon>Clitocybaceae</taxon>
        <taxon>Collybia</taxon>
    </lineage>
</organism>
<protein>
    <recommendedName>
        <fullName evidence="1">F-box domain-containing protein</fullName>
    </recommendedName>
</protein>
<dbReference type="SMART" id="SM00256">
    <property type="entry name" value="FBOX"/>
    <property type="match status" value="1"/>
</dbReference>
<name>A0A9P6CM91_9AGAR</name>
<sequence>MDNLCSDFLRLPLNDCRPTFRLNIEAPRTPTRTLALDLILEILDYCSPFDLLQVRSVCKQLCAILDRRPSFWRGAYYRLHNAPYIPPIRPSKFTIYAYTYLLFSLRPCSFCYDLTNFPPVSIPLNLNSCSRNCDFQVFQGKSIAKVGDPTCPISGINLHLPTHSHGGNMYQRIPDILAAIHERNAVQKTWRPEDELVALKIRWERKHKTHIIVTEIGKDVQRWRSSYLAARHAQKKKNISLIKRISAQERIAFSTLLEAPTLRNIILAFNRDLANLTEQVWITIRGQVHQELRQRRASEMALNEKKPCFICKLSVKGMTDHIATIHKGTMIHWNGQSMCSLCPIESRRIYTRHGLKQHEQDKHTHLYDDANSLVSDLLLL</sequence>
<dbReference type="Gene3D" id="1.20.1280.50">
    <property type="match status" value="1"/>
</dbReference>